<protein>
    <recommendedName>
        <fullName evidence="10">Tyrosine--tRNA ligase</fullName>
        <ecNumber evidence="10">6.1.1.1</ecNumber>
    </recommendedName>
    <alternativeName>
        <fullName evidence="10">Tyrosyl-tRNA synthetase</fullName>
        <shortName evidence="10">TyrRS</shortName>
    </alternativeName>
</protein>
<comment type="similarity">
    <text evidence="10">Belongs to the class-I aminoacyl-tRNA synthetase family. TyrS type 2 subfamily.</text>
</comment>
<dbReference type="InterPro" id="IPR036986">
    <property type="entry name" value="S4_RNA-bd_sf"/>
</dbReference>
<dbReference type="InterPro" id="IPR024088">
    <property type="entry name" value="Tyr-tRNA-ligase_bac-type"/>
</dbReference>
<comment type="catalytic activity">
    <reaction evidence="9 10">
        <text>tRNA(Tyr) + L-tyrosine + ATP = L-tyrosyl-tRNA(Tyr) + AMP + diphosphate + H(+)</text>
        <dbReference type="Rhea" id="RHEA:10220"/>
        <dbReference type="Rhea" id="RHEA-COMP:9706"/>
        <dbReference type="Rhea" id="RHEA-COMP:9707"/>
        <dbReference type="ChEBI" id="CHEBI:15378"/>
        <dbReference type="ChEBI" id="CHEBI:30616"/>
        <dbReference type="ChEBI" id="CHEBI:33019"/>
        <dbReference type="ChEBI" id="CHEBI:58315"/>
        <dbReference type="ChEBI" id="CHEBI:78442"/>
        <dbReference type="ChEBI" id="CHEBI:78536"/>
        <dbReference type="ChEBI" id="CHEBI:456215"/>
        <dbReference type="EC" id="6.1.1.1"/>
    </reaction>
</comment>
<dbReference type="SMART" id="SM00363">
    <property type="entry name" value="S4"/>
    <property type="match status" value="1"/>
</dbReference>
<feature type="short sequence motif" description="'HIGH' region" evidence="10">
    <location>
        <begin position="80"/>
        <end position="89"/>
    </location>
</feature>
<comment type="subunit">
    <text evidence="1 10">Homodimer.</text>
</comment>
<dbReference type="InterPro" id="IPR024108">
    <property type="entry name" value="Tyr-tRNA-ligase_bac_2"/>
</dbReference>
<organism evidence="13 14">
    <name type="scientific">Helicobacter macacae MIT 99-5501</name>
    <dbReference type="NCBI Taxonomy" id="1357400"/>
    <lineage>
        <taxon>Bacteria</taxon>
        <taxon>Pseudomonadati</taxon>
        <taxon>Campylobacterota</taxon>
        <taxon>Epsilonproteobacteria</taxon>
        <taxon>Campylobacterales</taxon>
        <taxon>Helicobacteraceae</taxon>
        <taxon>Helicobacter</taxon>
    </lineage>
</organism>
<dbReference type="AlphaFoldDB" id="V8CD14"/>
<evidence type="ECO:0000256" key="9">
    <source>
        <dbReference type="ARBA" id="ARBA00048248"/>
    </source>
</evidence>
<dbReference type="GO" id="GO:0005524">
    <property type="term" value="F:ATP binding"/>
    <property type="evidence" value="ECO:0007669"/>
    <property type="project" value="UniProtKB-UniRule"/>
</dbReference>
<dbReference type="PROSITE" id="PS50889">
    <property type="entry name" value="S4"/>
    <property type="match status" value="1"/>
</dbReference>
<dbReference type="Gene3D" id="1.10.240.10">
    <property type="entry name" value="Tyrosyl-Transfer RNA Synthetase"/>
    <property type="match status" value="1"/>
</dbReference>
<keyword evidence="6 11" id="KW-0694">RNA-binding</keyword>
<dbReference type="EMBL" id="AZJI01000001">
    <property type="protein sequence ID" value="ETD25254.1"/>
    <property type="molecule type" value="Genomic_DNA"/>
</dbReference>
<evidence type="ECO:0000313" key="13">
    <source>
        <dbReference type="EMBL" id="ETD25254.1"/>
    </source>
</evidence>
<dbReference type="PATRIC" id="fig|1357400.3.peg.814"/>
<dbReference type="EC" id="6.1.1.1" evidence="10"/>
<dbReference type="CDD" id="cd00805">
    <property type="entry name" value="TyrRS_core"/>
    <property type="match status" value="1"/>
</dbReference>
<evidence type="ECO:0000256" key="10">
    <source>
        <dbReference type="HAMAP-Rule" id="MF_02007"/>
    </source>
</evidence>
<comment type="subcellular location">
    <subcellularLocation>
        <location evidence="10">Cytoplasm</location>
    </subcellularLocation>
</comment>
<dbReference type="Proteomes" id="UP000018731">
    <property type="component" value="Unassembled WGS sequence"/>
</dbReference>
<dbReference type="PRINTS" id="PR01040">
    <property type="entry name" value="TRNASYNTHTYR"/>
</dbReference>
<dbReference type="Pfam" id="PF00579">
    <property type="entry name" value="tRNA-synt_1b"/>
    <property type="match status" value="1"/>
</dbReference>
<comment type="function">
    <text evidence="10">Catalyzes the attachment of tyrosine to tRNA(Tyr) in a two-step reaction: tyrosine is first activated by ATP to form Tyr-AMP and then transferred to the acceptor end of tRNA(Tyr).</text>
</comment>
<dbReference type="FunFam" id="1.10.240.10:FF:000006">
    <property type="entry name" value="Tyrosine--tRNA ligase"/>
    <property type="match status" value="1"/>
</dbReference>
<keyword evidence="8 10" id="KW-0030">Aminoacyl-tRNA synthetase</keyword>
<dbReference type="GO" id="GO:0006437">
    <property type="term" value="P:tyrosyl-tRNA aminoacylation"/>
    <property type="evidence" value="ECO:0007669"/>
    <property type="project" value="UniProtKB-UniRule"/>
</dbReference>
<dbReference type="NCBIfam" id="TIGR00234">
    <property type="entry name" value="tyrS"/>
    <property type="match status" value="1"/>
</dbReference>
<dbReference type="GO" id="GO:0003723">
    <property type="term" value="F:RNA binding"/>
    <property type="evidence" value="ECO:0007669"/>
    <property type="project" value="UniProtKB-KW"/>
</dbReference>
<evidence type="ECO:0000259" key="12">
    <source>
        <dbReference type="SMART" id="SM00363"/>
    </source>
</evidence>
<evidence type="ECO:0000256" key="11">
    <source>
        <dbReference type="PROSITE-ProRule" id="PRU00182"/>
    </source>
</evidence>
<dbReference type="GO" id="GO:0005829">
    <property type="term" value="C:cytosol"/>
    <property type="evidence" value="ECO:0007669"/>
    <property type="project" value="TreeGrafter"/>
</dbReference>
<keyword evidence="2 10" id="KW-0963">Cytoplasm</keyword>
<reference evidence="13 14" key="1">
    <citation type="journal article" date="2014" name="Genome Announc.">
        <title>Draft genome sequences of six enterohepatic helicobacter species isolated from humans and one from rhesus macaques.</title>
        <authorList>
            <person name="Shen Z."/>
            <person name="Sheh A."/>
            <person name="Young S.K."/>
            <person name="Abouelliel A."/>
            <person name="Ward D.V."/>
            <person name="Earl A.M."/>
            <person name="Fox J.G."/>
        </authorList>
    </citation>
    <scope>NUCLEOTIDE SEQUENCE [LARGE SCALE GENOMIC DNA]</scope>
    <source>
        <strain evidence="13 14">MIT 99-5501</strain>
    </source>
</reference>
<dbReference type="CDD" id="cd00165">
    <property type="entry name" value="S4"/>
    <property type="match status" value="1"/>
</dbReference>
<name>V8CD14_9HELI</name>
<dbReference type="HAMAP" id="MF_02007">
    <property type="entry name" value="Tyr_tRNA_synth_type2"/>
    <property type="match status" value="1"/>
</dbReference>
<feature type="domain" description="RNA-binding S4" evidence="12">
    <location>
        <begin position="383"/>
        <end position="443"/>
    </location>
</feature>
<dbReference type="PANTHER" id="PTHR11766">
    <property type="entry name" value="TYROSYL-TRNA SYNTHETASE"/>
    <property type="match status" value="1"/>
</dbReference>
<feature type="short sequence motif" description="'KMSKS' region" evidence="10">
    <location>
        <begin position="265"/>
        <end position="269"/>
    </location>
</feature>
<keyword evidence="5 10" id="KW-0067">ATP-binding</keyword>
<gene>
    <name evidence="10" type="primary">tyrS</name>
    <name evidence="13" type="ORF">HMPREF2086_00594</name>
</gene>
<evidence type="ECO:0000256" key="1">
    <source>
        <dbReference type="ARBA" id="ARBA00011738"/>
    </source>
</evidence>
<evidence type="ECO:0000256" key="2">
    <source>
        <dbReference type="ARBA" id="ARBA00022490"/>
    </source>
</evidence>
<dbReference type="InterPro" id="IPR001412">
    <property type="entry name" value="aa-tRNA-synth_I_CS"/>
</dbReference>
<dbReference type="eggNOG" id="COG0162">
    <property type="taxonomic scope" value="Bacteria"/>
</dbReference>
<dbReference type="HOGENOM" id="CLU_024003_5_0_7"/>
<dbReference type="PROSITE" id="PS00178">
    <property type="entry name" value="AA_TRNA_LIGASE_I"/>
    <property type="match status" value="1"/>
</dbReference>
<keyword evidence="7 10" id="KW-0648">Protein biosynthesis</keyword>
<accession>V8CD14</accession>
<dbReference type="SUPFAM" id="SSF55174">
    <property type="entry name" value="Alpha-L RNA-binding motif"/>
    <property type="match status" value="1"/>
</dbReference>
<comment type="caution">
    <text evidence="13">The sequence shown here is derived from an EMBL/GenBank/DDBJ whole genome shotgun (WGS) entry which is preliminary data.</text>
</comment>
<evidence type="ECO:0000313" key="14">
    <source>
        <dbReference type="Proteomes" id="UP000018731"/>
    </source>
</evidence>
<dbReference type="InterPro" id="IPR002942">
    <property type="entry name" value="S4_RNA-bd"/>
</dbReference>
<proteinExistence type="inferred from homology"/>
<evidence type="ECO:0000256" key="5">
    <source>
        <dbReference type="ARBA" id="ARBA00022840"/>
    </source>
</evidence>
<keyword evidence="3 10" id="KW-0436">Ligase</keyword>
<keyword evidence="14" id="KW-1185">Reference proteome</keyword>
<evidence type="ECO:0000256" key="7">
    <source>
        <dbReference type="ARBA" id="ARBA00022917"/>
    </source>
</evidence>
<dbReference type="FunFam" id="3.40.50.620:FF:000061">
    <property type="entry name" value="Tyrosine--tRNA ligase"/>
    <property type="match status" value="1"/>
</dbReference>
<evidence type="ECO:0000256" key="4">
    <source>
        <dbReference type="ARBA" id="ARBA00022741"/>
    </source>
</evidence>
<dbReference type="GO" id="GO:0004831">
    <property type="term" value="F:tyrosine-tRNA ligase activity"/>
    <property type="evidence" value="ECO:0007669"/>
    <property type="project" value="UniProtKB-UniRule"/>
</dbReference>
<evidence type="ECO:0000256" key="3">
    <source>
        <dbReference type="ARBA" id="ARBA00022598"/>
    </source>
</evidence>
<keyword evidence="4 10" id="KW-0547">Nucleotide-binding</keyword>
<evidence type="ECO:0000256" key="8">
    <source>
        <dbReference type="ARBA" id="ARBA00023146"/>
    </source>
</evidence>
<dbReference type="PANTHER" id="PTHR11766:SF1">
    <property type="entry name" value="TYROSINE--TRNA LIGASE"/>
    <property type="match status" value="1"/>
</dbReference>
<dbReference type="Pfam" id="PF01479">
    <property type="entry name" value="S4"/>
    <property type="match status" value="1"/>
</dbReference>
<evidence type="ECO:0000256" key="6">
    <source>
        <dbReference type="ARBA" id="ARBA00022884"/>
    </source>
</evidence>
<dbReference type="InterPro" id="IPR002305">
    <property type="entry name" value="aa-tRNA-synth_Ic"/>
</dbReference>
<dbReference type="Gene3D" id="3.40.50.620">
    <property type="entry name" value="HUPs"/>
    <property type="match status" value="1"/>
</dbReference>
<dbReference type="Gene3D" id="3.10.290.10">
    <property type="entry name" value="RNA-binding S4 domain"/>
    <property type="match status" value="1"/>
</dbReference>
<dbReference type="STRING" id="1357400.HMPREF2086_00594"/>
<sequence>MPKSKNLDSKQIDCALKHTKQALSKETLEAMAEIKRGISEFIGEEYIAFLIEKYFQSKKNAQSSKQAKEARFVVKAGFDPTAPDLHLGHTVLLNKLATFQKYGGNVKFLIGDFTATIGDPSGKTQTRKQLSKEEVLQNAKTYENQVFKILDPAYTQVCFNSEWINALGIGGLVNLTANFSVARMLERDDFTKRYKQNLPISIIEFIYPLLQGYDSVALSADIELGGNDQKFNLLVGRALQRAYGLPKEQSVLTLPLLEGLDGVQKMSKSLGNYIGVTENPNTMYAKIMSISDELSWKYYELLSLKSNQQIEEIKQQVTKGTLHPKVAKEMLALEITSRFHSLDLANEAKQAFDSVFSQKEIPSDITESTFKIDDFANSSESGIWVCEILSKSGLCPSSSQARREIKAGALKINKEKIQDENLKLGKGEHIIQVGKRRFLKAIIQ</sequence>
<dbReference type="InterPro" id="IPR014729">
    <property type="entry name" value="Rossmann-like_a/b/a_fold"/>
</dbReference>
<dbReference type="OrthoDB" id="9804243at2"/>
<feature type="binding site" evidence="10">
    <location>
        <position position="268"/>
    </location>
    <ligand>
        <name>ATP</name>
        <dbReference type="ChEBI" id="CHEBI:30616"/>
    </ligand>
</feature>
<dbReference type="SUPFAM" id="SSF52374">
    <property type="entry name" value="Nucleotidylyl transferase"/>
    <property type="match status" value="1"/>
</dbReference>
<dbReference type="InterPro" id="IPR002307">
    <property type="entry name" value="Tyr-tRNA-ligase"/>
</dbReference>